<keyword evidence="1" id="KW-0812">Transmembrane</keyword>
<organism evidence="2 3">
    <name type="scientific">Candidatus Methanofastidiosum methylothiophilum</name>
    <dbReference type="NCBI Taxonomy" id="1705564"/>
    <lineage>
        <taxon>Archaea</taxon>
        <taxon>Methanobacteriati</taxon>
        <taxon>Methanobacteriota</taxon>
        <taxon>Stenosarchaea group</taxon>
        <taxon>Candidatus Methanofastidiosia</taxon>
        <taxon>Candidatus Methanofastidiosales</taxon>
        <taxon>Candidatus Methanofastidiosaceae</taxon>
        <taxon>Candidatus Methanofastidiosum</taxon>
    </lineage>
</organism>
<dbReference type="PANTHER" id="PTHR36832:SF1">
    <property type="entry name" value="SLR1174 PROTEIN"/>
    <property type="match status" value="1"/>
</dbReference>
<dbReference type="Proteomes" id="UP000092401">
    <property type="component" value="Unassembled WGS sequence"/>
</dbReference>
<evidence type="ECO:0008006" key="4">
    <source>
        <dbReference type="Google" id="ProtNLM"/>
    </source>
</evidence>
<dbReference type="EMBL" id="LNGE01000035">
    <property type="protein sequence ID" value="KYC44970.1"/>
    <property type="molecule type" value="Genomic_DNA"/>
</dbReference>
<dbReference type="PANTHER" id="PTHR36832">
    <property type="entry name" value="SLR1174 PROTEIN-RELATED"/>
    <property type="match status" value="1"/>
</dbReference>
<dbReference type="AlphaFoldDB" id="A0A150IIW5"/>
<feature type="transmembrane region" description="Helical" evidence="1">
    <location>
        <begin position="145"/>
        <end position="168"/>
    </location>
</feature>
<sequence>MKKYLYLALTSIRSYTFYLKDFLITRIFLAIVIVIFSFIYKTLLSTNESFASFTVPMLLYYLAITESIEMSKVHVHNLISQEIKSGAVAYQLLRPISYISYHVSSAMGEIIVKQAVTMLIGFLCAFIVSGFKTINFWMVLASLPIIYGAIILNLSFMILIGMFAFYIEETNPIYWIYQKFIFIVGGLFVPLEFFPPIVVKIFKFFPFTYMNYFAAKMSVMFDLNQYIKGFAIQLLYILLVYICAAMLYTKGMKRVSIAGG</sequence>
<protein>
    <recommendedName>
        <fullName evidence="4">ABC-2 type transporter</fullName>
    </recommendedName>
</protein>
<proteinExistence type="predicted"/>
<accession>A0A150IIW5</accession>
<feature type="transmembrane region" description="Helical" evidence="1">
    <location>
        <begin position="115"/>
        <end position="139"/>
    </location>
</feature>
<comment type="caution">
    <text evidence="2">The sequence shown here is derived from an EMBL/GenBank/DDBJ whole genome shotgun (WGS) entry which is preliminary data.</text>
</comment>
<name>A0A150IIW5_9EURY</name>
<feature type="transmembrane region" description="Helical" evidence="1">
    <location>
        <begin position="180"/>
        <end position="205"/>
    </location>
</feature>
<feature type="transmembrane region" description="Helical" evidence="1">
    <location>
        <begin position="225"/>
        <end position="248"/>
    </location>
</feature>
<gene>
    <name evidence="2" type="ORF">APG10_01278</name>
</gene>
<dbReference type="Pfam" id="PF06182">
    <property type="entry name" value="ABC2_membrane_6"/>
    <property type="match status" value="1"/>
</dbReference>
<reference evidence="2 3" key="1">
    <citation type="journal article" date="2016" name="ISME J.">
        <title>Chasing the elusive Euryarchaeota class WSA2: genomes reveal a uniquely fastidious methyl-reducing methanogen.</title>
        <authorList>
            <person name="Nobu M.K."/>
            <person name="Narihiro T."/>
            <person name="Kuroda K."/>
            <person name="Mei R."/>
            <person name="Liu W.T."/>
        </authorList>
    </citation>
    <scope>NUCLEOTIDE SEQUENCE [LARGE SCALE GENOMIC DNA]</scope>
    <source>
        <strain evidence="2">B03fssc0709_Meth_Bin005</strain>
    </source>
</reference>
<keyword evidence="1" id="KW-0472">Membrane</keyword>
<keyword evidence="1" id="KW-1133">Transmembrane helix</keyword>
<evidence type="ECO:0000256" key="1">
    <source>
        <dbReference type="SAM" id="Phobius"/>
    </source>
</evidence>
<feature type="transmembrane region" description="Helical" evidence="1">
    <location>
        <begin position="21"/>
        <end position="40"/>
    </location>
</feature>
<evidence type="ECO:0000313" key="3">
    <source>
        <dbReference type="Proteomes" id="UP000092401"/>
    </source>
</evidence>
<evidence type="ECO:0000313" key="2">
    <source>
        <dbReference type="EMBL" id="KYC44970.1"/>
    </source>
</evidence>
<dbReference type="InterPro" id="IPR010390">
    <property type="entry name" value="ABC-2_transporter-like"/>
</dbReference>